<name>A0ABR2Q835_9ROSI</name>
<organism evidence="1 2">
    <name type="scientific">Hibiscus sabdariffa</name>
    <name type="common">roselle</name>
    <dbReference type="NCBI Taxonomy" id="183260"/>
    <lineage>
        <taxon>Eukaryota</taxon>
        <taxon>Viridiplantae</taxon>
        <taxon>Streptophyta</taxon>
        <taxon>Embryophyta</taxon>
        <taxon>Tracheophyta</taxon>
        <taxon>Spermatophyta</taxon>
        <taxon>Magnoliopsida</taxon>
        <taxon>eudicotyledons</taxon>
        <taxon>Gunneridae</taxon>
        <taxon>Pentapetalae</taxon>
        <taxon>rosids</taxon>
        <taxon>malvids</taxon>
        <taxon>Malvales</taxon>
        <taxon>Malvaceae</taxon>
        <taxon>Malvoideae</taxon>
        <taxon>Hibiscus</taxon>
    </lineage>
</organism>
<evidence type="ECO:0000313" key="2">
    <source>
        <dbReference type="Proteomes" id="UP001396334"/>
    </source>
</evidence>
<keyword evidence="2" id="KW-1185">Reference proteome</keyword>
<evidence type="ECO:0008006" key="3">
    <source>
        <dbReference type="Google" id="ProtNLM"/>
    </source>
</evidence>
<proteinExistence type="predicted"/>
<protein>
    <recommendedName>
        <fullName evidence="3">Secreted protein</fullName>
    </recommendedName>
</protein>
<evidence type="ECO:0000313" key="1">
    <source>
        <dbReference type="EMBL" id="KAK8996822.1"/>
    </source>
</evidence>
<sequence>MRSISLLWLMARAHKPNWASLCWAPPSLLEWPNHEGLTLNFQGLQIPTPTTIMKKVKAMKAQRLRRRCRQYTTHHGRQVKSPKRK</sequence>
<reference evidence="1 2" key="1">
    <citation type="journal article" date="2024" name="G3 (Bethesda)">
        <title>Genome assembly of Hibiscus sabdariffa L. provides insights into metabolisms of medicinal natural products.</title>
        <authorList>
            <person name="Kim T."/>
        </authorList>
    </citation>
    <scope>NUCLEOTIDE SEQUENCE [LARGE SCALE GENOMIC DNA]</scope>
    <source>
        <strain evidence="1">TK-2024</strain>
        <tissue evidence="1">Old leaves</tissue>
    </source>
</reference>
<comment type="caution">
    <text evidence="1">The sequence shown here is derived from an EMBL/GenBank/DDBJ whole genome shotgun (WGS) entry which is preliminary data.</text>
</comment>
<gene>
    <name evidence="1" type="ORF">V6N11_020318</name>
</gene>
<dbReference type="Proteomes" id="UP001396334">
    <property type="component" value="Unassembled WGS sequence"/>
</dbReference>
<accession>A0ABR2Q835</accession>
<dbReference type="EMBL" id="JBBPBN010000043">
    <property type="protein sequence ID" value="KAK8996822.1"/>
    <property type="molecule type" value="Genomic_DNA"/>
</dbReference>